<proteinExistence type="predicted"/>
<comment type="caution">
    <text evidence="1">The sequence shown here is derived from an EMBL/GenBank/DDBJ whole genome shotgun (WGS) entry which is preliminary data.</text>
</comment>
<dbReference type="AlphaFoldDB" id="A0A0F9IUR7"/>
<dbReference type="EMBL" id="LAZR01011553">
    <property type="protein sequence ID" value="KKM61094.1"/>
    <property type="molecule type" value="Genomic_DNA"/>
</dbReference>
<gene>
    <name evidence="1" type="ORF">LCGC14_1535210</name>
</gene>
<name>A0A0F9IUR7_9ZZZZ</name>
<accession>A0A0F9IUR7</accession>
<reference evidence="1" key="1">
    <citation type="journal article" date="2015" name="Nature">
        <title>Complex archaea that bridge the gap between prokaryotes and eukaryotes.</title>
        <authorList>
            <person name="Spang A."/>
            <person name="Saw J.H."/>
            <person name="Jorgensen S.L."/>
            <person name="Zaremba-Niedzwiedzka K."/>
            <person name="Martijn J."/>
            <person name="Lind A.E."/>
            <person name="van Eijk R."/>
            <person name="Schleper C."/>
            <person name="Guy L."/>
            <person name="Ettema T.J."/>
        </authorList>
    </citation>
    <scope>NUCLEOTIDE SEQUENCE</scope>
</reference>
<evidence type="ECO:0000313" key="1">
    <source>
        <dbReference type="EMBL" id="KKM61094.1"/>
    </source>
</evidence>
<sequence length="78" mass="8706">MLATIKGKEFALETLAERRERNKGIKRINNSDLPAGAPMYFYCITCGGTSDVLPENYLAPPKKLCNECNALKDLGWLE</sequence>
<protein>
    <submittedName>
        <fullName evidence="1">Uncharacterized protein</fullName>
    </submittedName>
</protein>
<organism evidence="1">
    <name type="scientific">marine sediment metagenome</name>
    <dbReference type="NCBI Taxonomy" id="412755"/>
    <lineage>
        <taxon>unclassified sequences</taxon>
        <taxon>metagenomes</taxon>
        <taxon>ecological metagenomes</taxon>
    </lineage>
</organism>